<dbReference type="PANTHER" id="PTHR35046:SF9">
    <property type="entry name" value="RNA-DIRECTED DNA POLYMERASE"/>
    <property type="match status" value="1"/>
</dbReference>
<evidence type="ECO:0008006" key="3">
    <source>
        <dbReference type="Google" id="ProtNLM"/>
    </source>
</evidence>
<protein>
    <recommendedName>
        <fullName evidence="3">Reverse transcriptase domain-containing protein</fullName>
    </recommendedName>
</protein>
<gene>
    <name evidence="1" type="ORF">LTRI10_LOCUS30137</name>
</gene>
<dbReference type="PANTHER" id="PTHR35046">
    <property type="entry name" value="ZINC KNUCKLE (CCHC-TYPE) FAMILY PROTEIN"/>
    <property type="match status" value="1"/>
</dbReference>
<dbReference type="Proteomes" id="UP001497516">
    <property type="component" value="Chromosome 5"/>
</dbReference>
<dbReference type="EMBL" id="OZ034818">
    <property type="protein sequence ID" value="CAL1389266.1"/>
    <property type="molecule type" value="Genomic_DNA"/>
</dbReference>
<name>A0AAV2ETG6_9ROSI</name>
<evidence type="ECO:0000313" key="1">
    <source>
        <dbReference type="EMBL" id="CAL1389266.1"/>
    </source>
</evidence>
<keyword evidence="2" id="KW-1185">Reference proteome</keyword>
<dbReference type="AlphaFoldDB" id="A0AAV2ETG6"/>
<evidence type="ECO:0000313" key="2">
    <source>
        <dbReference type="Proteomes" id="UP001497516"/>
    </source>
</evidence>
<sequence>MQQIREEEKKVQATKGVQKGLNNLESKALMLDRQRDMKQALYDQVPMIIVLYKRVLLNQELIQEIPPRPRVVLEEFEDVFPEEAPKGLPPICEIEHQIDFVPGATIPNKLAYRKTPEETKEFKMQIDELMEKHQKSIVILSLD</sequence>
<dbReference type="SUPFAM" id="SSF56672">
    <property type="entry name" value="DNA/RNA polymerases"/>
    <property type="match status" value="1"/>
</dbReference>
<organism evidence="1 2">
    <name type="scientific">Linum trigynum</name>
    <dbReference type="NCBI Taxonomy" id="586398"/>
    <lineage>
        <taxon>Eukaryota</taxon>
        <taxon>Viridiplantae</taxon>
        <taxon>Streptophyta</taxon>
        <taxon>Embryophyta</taxon>
        <taxon>Tracheophyta</taxon>
        <taxon>Spermatophyta</taxon>
        <taxon>Magnoliopsida</taxon>
        <taxon>eudicotyledons</taxon>
        <taxon>Gunneridae</taxon>
        <taxon>Pentapetalae</taxon>
        <taxon>rosids</taxon>
        <taxon>fabids</taxon>
        <taxon>Malpighiales</taxon>
        <taxon>Linaceae</taxon>
        <taxon>Linum</taxon>
    </lineage>
</organism>
<dbReference type="InterPro" id="IPR043502">
    <property type="entry name" value="DNA/RNA_pol_sf"/>
</dbReference>
<proteinExistence type="predicted"/>
<reference evidence="1 2" key="1">
    <citation type="submission" date="2024-04" db="EMBL/GenBank/DDBJ databases">
        <authorList>
            <person name="Fracassetti M."/>
        </authorList>
    </citation>
    <scope>NUCLEOTIDE SEQUENCE [LARGE SCALE GENOMIC DNA]</scope>
</reference>
<accession>A0AAV2ETG6</accession>